<reference evidence="3" key="1">
    <citation type="submission" date="2018-09" db="EMBL/GenBank/DDBJ databases">
        <title>The complete genome of Acinetobacter sp. strain WCHAc010005.</title>
        <authorList>
            <person name="Hu Y."/>
            <person name="Long H."/>
            <person name="Feng Y."/>
            <person name="Zong Z."/>
        </authorList>
    </citation>
    <scope>NUCLEOTIDE SEQUENCE [LARGE SCALE GENOMIC DNA]</scope>
    <source>
        <strain evidence="3">WCHAc010005</strain>
    </source>
</reference>
<evidence type="ECO:0000313" key="4">
    <source>
        <dbReference type="Proteomes" id="UP001278188"/>
    </source>
</evidence>
<evidence type="ECO:0000313" key="2">
    <source>
        <dbReference type="EMBL" id="MDV2468312.1"/>
    </source>
</evidence>
<dbReference type="AlphaFoldDB" id="A0A3B7LXC8"/>
<evidence type="ECO:0000313" key="1">
    <source>
        <dbReference type="EMBL" id="AXY56624.1"/>
    </source>
</evidence>
<gene>
    <name evidence="1" type="ORF">CDG60_08615</name>
    <name evidence="2" type="ORF">QR674_04885</name>
</gene>
<dbReference type="EMBL" id="JASVDY010000001">
    <property type="protein sequence ID" value="MDV2468312.1"/>
    <property type="molecule type" value="Genomic_DNA"/>
</dbReference>
<reference evidence="1" key="2">
    <citation type="journal article" date="2019" name="J. Microbiol.">
        <title>Acinetobacter chinensis, a novel Acinetobacter species, carrying blaNDM-1, recovered from hospital sewage.</title>
        <authorList>
            <person name="Hu Y."/>
            <person name="Feng Y."/>
            <person name="Qin J."/>
            <person name="Zhang X."/>
            <person name="Zong Z."/>
        </authorList>
    </citation>
    <scope>NUCLEOTIDE SEQUENCE</scope>
    <source>
        <strain evidence="1">WCHAc010005</strain>
    </source>
</reference>
<organism evidence="1 3">
    <name type="scientific">Acinetobacter chinensis</name>
    <dbReference type="NCBI Taxonomy" id="2004650"/>
    <lineage>
        <taxon>Bacteria</taxon>
        <taxon>Pseudomonadati</taxon>
        <taxon>Pseudomonadota</taxon>
        <taxon>Gammaproteobacteria</taxon>
        <taxon>Moraxellales</taxon>
        <taxon>Moraxellaceae</taxon>
        <taxon>Acinetobacter</taxon>
    </lineage>
</organism>
<dbReference type="Proteomes" id="UP000263753">
    <property type="component" value="Chromosome"/>
</dbReference>
<name>A0A3B7LXC8_9GAMM</name>
<keyword evidence="4" id="KW-1185">Reference proteome</keyword>
<sequence length="70" mass="7853">MNTSLEKVLVNVVDQHGAVYTVDAMCERSNDEPNSFGDCIRCINIDDEIIKPSLDLHFHSNKTGKVFKLS</sequence>
<dbReference type="Proteomes" id="UP001278188">
    <property type="component" value="Unassembled WGS sequence"/>
</dbReference>
<reference evidence="2 4" key="3">
    <citation type="submission" date="2023-06" db="EMBL/GenBank/DDBJ databases">
        <title>Genomic Analysis of Acinetobacter Strains Recovered from South Australian Aquatic Samples provides Insights into the Circulation of Antibiotic Resistance determinants in the Environment.</title>
        <authorList>
            <person name="Tobin L."/>
            <person name="Jarocki V.M."/>
            <person name="Kenyon J."/>
            <person name="Drigo B."/>
            <person name="Donner E."/>
            <person name="Djordjevic S.P."/>
            <person name="Hamidian M."/>
        </authorList>
    </citation>
    <scope>NUCLEOTIDE SEQUENCE [LARGE SCALE GENOMIC DNA]</scope>
    <source>
        <strain evidence="2 4">SAAc652</strain>
    </source>
</reference>
<evidence type="ECO:0000313" key="3">
    <source>
        <dbReference type="Proteomes" id="UP000263753"/>
    </source>
</evidence>
<dbReference type="EMBL" id="CP032134">
    <property type="protein sequence ID" value="AXY56624.1"/>
    <property type="molecule type" value="Genomic_DNA"/>
</dbReference>
<accession>A0A3B7LXC8</accession>
<proteinExistence type="predicted"/>
<protein>
    <submittedName>
        <fullName evidence="1">Uncharacterized protein</fullName>
    </submittedName>
</protein>
<dbReference type="RefSeq" id="WP_087514353.1">
    <property type="nucleotide sequence ID" value="NZ_CP032134.1"/>
</dbReference>
<dbReference type="KEGG" id="achi:CDG60_08615"/>